<evidence type="ECO:0000313" key="2">
    <source>
        <dbReference type="EMBL" id="MBB2147289.1"/>
    </source>
</evidence>
<protein>
    <submittedName>
        <fullName evidence="2">Uncharacterized protein</fullName>
    </submittedName>
</protein>
<feature type="compositionally biased region" description="Basic and acidic residues" evidence="1">
    <location>
        <begin position="70"/>
        <end position="83"/>
    </location>
</feature>
<dbReference type="EMBL" id="WNXC01000001">
    <property type="protein sequence ID" value="MBB2147289.1"/>
    <property type="molecule type" value="Genomic_DNA"/>
</dbReference>
<reference evidence="2 3" key="1">
    <citation type="submission" date="2019-11" db="EMBL/GenBank/DDBJ databases">
        <title>Description of Pedobacter sp. LMG 31462T.</title>
        <authorList>
            <person name="Carlier A."/>
            <person name="Qi S."/>
            <person name="Vandamme P."/>
        </authorList>
    </citation>
    <scope>NUCLEOTIDE SEQUENCE [LARGE SCALE GENOMIC DNA]</scope>
    <source>
        <strain evidence="2 3">LMG 31462</strain>
    </source>
</reference>
<evidence type="ECO:0000313" key="3">
    <source>
        <dbReference type="Proteomes" id="UP000636110"/>
    </source>
</evidence>
<dbReference type="Proteomes" id="UP000636110">
    <property type="component" value="Unassembled WGS sequence"/>
</dbReference>
<comment type="caution">
    <text evidence="2">The sequence shown here is derived from an EMBL/GenBank/DDBJ whole genome shotgun (WGS) entry which is preliminary data.</text>
</comment>
<feature type="compositionally biased region" description="Basic and acidic residues" evidence="1">
    <location>
        <begin position="29"/>
        <end position="40"/>
    </location>
</feature>
<organism evidence="2 3">
    <name type="scientific">Pedobacter gandavensis</name>
    <dbReference type="NCBI Taxonomy" id="2679963"/>
    <lineage>
        <taxon>Bacteria</taxon>
        <taxon>Pseudomonadati</taxon>
        <taxon>Bacteroidota</taxon>
        <taxon>Sphingobacteriia</taxon>
        <taxon>Sphingobacteriales</taxon>
        <taxon>Sphingobacteriaceae</taxon>
        <taxon>Pedobacter</taxon>
    </lineage>
</organism>
<proteinExistence type="predicted"/>
<evidence type="ECO:0000256" key="1">
    <source>
        <dbReference type="SAM" id="MobiDB-lite"/>
    </source>
</evidence>
<gene>
    <name evidence="2" type="ORF">GM920_00055</name>
</gene>
<feature type="region of interest" description="Disordered" evidence="1">
    <location>
        <begin position="1"/>
        <end position="83"/>
    </location>
</feature>
<sequence>MKNQSTPKPGSVDYDAEKPQHLNIPKHHSSTDRRDCHELPGIENLNDQADENETNISQQDLPKTDLGNPRNKDEHQRERLITP</sequence>
<keyword evidence="3" id="KW-1185">Reference proteome</keyword>
<name>A0ABR6EPU8_9SPHI</name>
<dbReference type="RefSeq" id="WP_182952574.1">
    <property type="nucleotide sequence ID" value="NZ_WNXC01000001.1"/>
</dbReference>
<accession>A0ABR6EPU8</accession>